<dbReference type="Proteomes" id="UP000001460">
    <property type="component" value="Unassembled WGS sequence"/>
</dbReference>
<proteinExistence type="predicted"/>
<dbReference type="OrthoDB" id="338402at2759"/>
<evidence type="ECO:0000313" key="2">
    <source>
        <dbReference type="Proteomes" id="UP000001460"/>
    </source>
</evidence>
<dbReference type="GeneID" id="6997288"/>
<organism evidence="1 2">
    <name type="scientific">Cryptosporidium muris (strain RN66)</name>
    <dbReference type="NCBI Taxonomy" id="441375"/>
    <lineage>
        <taxon>Eukaryota</taxon>
        <taxon>Sar</taxon>
        <taxon>Alveolata</taxon>
        <taxon>Apicomplexa</taxon>
        <taxon>Conoidasida</taxon>
        <taxon>Coccidia</taxon>
        <taxon>Eucoccidiorida</taxon>
        <taxon>Eimeriorina</taxon>
        <taxon>Cryptosporidiidae</taxon>
        <taxon>Cryptosporidium</taxon>
    </lineage>
</organism>
<name>B6AI36_CRYMR</name>
<dbReference type="RefSeq" id="XP_002142226.1">
    <property type="nucleotide sequence ID" value="XM_002142190.1"/>
</dbReference>
<evidence type="ECO:0000313" key="1">
    <source>
        <dbReference type="EMBL" id="EEA07877.1"/>
    </source>
</evidence>
<accession>B6AI36</accession>
<sequence>MELENPFNVEENMKKRVTKVDSNIIPRKRSYLSETGWTIFVLSDLLNTNEVYYVSFAAGNQFKYFRSLNRRLYNGSDVFCSENTINNSLHLSYITVSTARVIFQSEIHNLYRHLNSDNLIHVLQSLDYLGYLPMIGIDKTDLQYLEDDTIQEEYDVDQFWSLLARKLSCSDWFNCETSSNSKQLRLELLRLCPRIQNGYKILFELAQYKLMEDVILTKEGGYILRELFQHHSELYSIKIANTICEYIGTQWSPSEARIEDFIMGVTGENNIFDSLANIWQPTLWHINERKVIHQFAQDSPHTISGETNSYPIDVELYADQDSEGSTTTVNFTMETAPPSPDAPLVSITSLGIFAYPKIRCTGLFCCFAARAKFYYQNVFLGEATFDLSSDGIKAFCPVMSGGPNKTGLLVTCRIDEYINKNRDQLKVLLNQEHLDGSNSSETLRVLQSSLFYHSSIDHISVNDLQVDVKIRFFPLRTLSLYLLYKRSLANDIQFVTSFAFSLQQDVAEWLGTYLTNLWIQISKQKDRLFLESRSEVVDCKNLSNFQYKNPQHSSASCSSTTISSSHSGSIDILSYGTNLRNHQDFSPEMRNALLREVKNSPKRLYSASINDENGTNTCFIDPIVTGISPFPLISAWFKGVGRPSDTWCIHNILSELLCDELIAKHFTDILSLIQTCDNWIDAESLANLRDRFIQFINNNKLQSIGGLLFDWIRHIPKK</sequence>
<keyword evidence="2" id="KW-1185">Reference proteome</keyword>
<dbReference type="EMBL" id="DS989735">
    <property type="protein sequence ID" value="EEA07877.1"/>
    <property type="molecule type" value="Genomic_DNA"/>
</dbReference>
<protein>
    <submittedName>
        <fullName evidence="1">Uncharacterized protein</fullName>
    </submittedName>
</protein>
<dbReference type="OMA" id="ANTICEY"/>
<dbReference type="VEuPathDB" id="CryptoDB:CMU_029520"/>
<gene>
    <name evidence="1" type="ORF">CMU_029520</name>
</gene>
<reference evidence="1" key="1">
    <citation type="submission" date="2008-06" db="EMBL/GenBank/DDBJ databases">
        <authorList>
            <person name="Lorenzi H."/>
            <person name="Inman J."/>
            <person name="Miller J."/>
            <person name="Schobel S."/>
            <person name="Amedeo P."/>
            <person name="Caler E.V."/>
            <person name="da Silva J."/>
        </authorList>
    </citation>
    <scope>NUCLEOTIDE SEQUENCE [LARGE SCALE GENOMIC DNA]</scope>
    <source>
        <strain evidence="1">RN66</strain>
    </source>
</reference>
<dbReference type="AlphaFoldDB" id="B6AI36"/>